<evidence type="ECO:0000313" key="3">
    <source>
        <dbReference type="EMBL" id="GAA4898690.1"/>
    </source>
</evidence>
<keyword evidence="4" id="KW-1185">Reference proteome</keyword>
<dbReference type="Gene3D" id="3.40.830.10">
    <property type="entry name" value="LigB-like"/>
    <property type="match status" value="1"/>
</dbReference>
<dbReference type="EMBL" id="BAABJZ010000100">
    <property type="protein sequence ID" value="GAA4898690.1"/>
    <property type="molecule type" value="Genomic_DNA"/>
</dbReference>
<dbReference type="Proteomes" id="UP001499988">
    <property type="component" value="Unassembled WGS sequence"/>
</dbReference>
<dbReference type="PANTHER" id="PTHR11060">
    <property type="entry name" value="PROTEIN MEMO1"/>
    <property type="match status" value="1"/>
</dbReference>
<comment type="similarity">
    <text evidence="1 2">Belongs to the MEMO1 family.</text>
</comment>
<dbReference type="NCBIfam" id="TIGR04336">
    <property type="entry name" value="AmmeMemoSam_B"/>
    <property type="match status" value="1"/>
</dbReference>
<dbReference type="HAMAP" id="MF_00055">
    <property type="entry name" value="MEMO1"/>
    <property type="match status" value="1"/>
</dbReference>
<name>A0ABP9FDL1_9GAMM</name>
<sequence>MSSTRPPAVAGAFYPDDPAGLNQQLDAFLSPLPVATPHSAPRALIVPHAGYVYSGAIAAHAFAYLAQTRYQRIWLLGPAHRVALRGIAAPSWAEFNTPLGPVPLDRHCLERLIRCPHVTVCDPAHQLEHCLEVQLPFLQRLLPGTPIVPLVVGQIAPAELEQLLTEQVEPDDLLIISTDLSHFHAQTEALQRDGETVRRILKFDAGLNGDDACGAYPLNGALRWAQHQGLSIHKVAQDTSARVNHDHQQVVGYAAFVLQ</sequence>
<dbReference type="CDD" id="cd07361">
    <property type="entry name" value="MEMO_like"/>
    <property type="match status" value="1"/>
</dbReference>
<proteinExistence type="inferred from homology"/>
<accession>A0ABP9FDL1</accession>
<evidence type="ECO:0000256" key="2">
    <source>
        <dbReference type="HAMAP-Rule" id="MF_00055"/>
    </source>
</evidence>
<gene>
    <name evidence="3" type="ORF">GCM10023333_35160</name>
</gene>
<dbReference type="RefSeq" id="WP_345336776.1">
    <property type="nucleotide sequence ID" value="NZ_BAABJZ010000100.1"/>
</dbReference>
<dbReference type="PANTHER" id="PTHR11060:SF0">
    <property type="entry name" value="PROTEIN MEMO1"/>
    <property type="match status" value="1"/>
</dbReference>
<dbReference type="InterPro" id="IPR002737">
    <property type="entry name" value="MEMO1_fam"/>
</dbReference>
<dbReference type="Pfam" id="PF01875">
    <property type="entry name" value="Memo"/>
    <property type="match status" value="1"/>
</dbReference>
<evidence type="ECO:0000313" key="4">
    <source>
        <dbReference type="Proteomes" id="UP001499988"/>
    </source>
</evidence>
<comment type="caution">
    <text evidence="3">The sequence shown here is derived from an EMBL/GenBank/DDBJ whole genome shotgun (WGS) entry which is preliminary data.</text>
</comment>
<protein>
    <recommendedName>
        <fullName evidence="2">MEMO1 family protein GCM10023333_35160</fullName>
    </recommendedName>
</protein>
<organism evidence="3 4">
    <name type="scientific">Ferrimonas pelagia</name>
    <dbReference type="NCBI Taxonomy" id="1177826"/>
    <lineage>
        <taxon>Bacteria</taxon>
        <taxon>Pseudomonadati</taxon>
        <taxon>Pseudomonadota</taxon>
        <taxon>Gammaproteobacteria</taxon>
        <taxon>Alteromonadales</taxon>
        <taxon>Ferrimonadaceae</taxon>
        <taxon>Ferrimonas</taxon>
    </lineage>
</organism>
<reference evidence="4" key="1">
    <citation type="journal article" date="2019" name="Int. J. Syst. Evol. Microbiol.">
        <title>The Global Catalogue of Microorganisms (GCM) 10K type strain sequencing project: providing services to taxonomists for standard genome sequencing and annotation.</title>
        <authorList>
            <consortium name="The Broad Institute Genomics Platform"/>
            <consortium name="The Broad Institute Genome Sequencing Center for Infectious Disease"/>
            <person name="Wu L."/>
            <person name="Ma J."/>
        </authorList>
    </citation>
    <scope>NUCLEOTIDE SEQUENCE [LARGE SCALE GENOMIC DNA]</scope>
    <source>
        <strain evidence="4">JCM 18401</strain>
    </source>
</reference>
<evidence type="ECO:0000256" key="1">
    <source>
        <dbReference type="ARBA" id="ARBA00006315"/>
    </source>
</evidence>